<dbReference type="CDD" id="cd07735">
    <property type="entry name" value="class_II_PDE_MBL-fold"/>
    <property type="match status" value="1"/>
</dbReference>
<proteinExistence type="inferred from homology"/>
<feature type="signal peptide" evidence="5">
    <location>
        <begin position="1"/>
        <end position="24"/>
    </location>
</feature>
<evidence type="ECO:0000256" key="1">
    <source>
        <dbReference type="ARBA" id="ARBA00022801"/>
    </source>
</evidence>
<evidence type="ECO:0000313" key="6">
    <source>
        <dbReference type="EMBL" id="MBF6635399.1"/>
    </source>
</evidence>
<accession>A0AA41BV00</accession>
<comment type="similarity">
    <text evidence="3 4">Belongs to the cyclic nucleotide phosphodiesterase class-II family.</text>
</comment>
<keyword evidence="1 4" id="KW-0378">Hydrolase</keyword>
<comment type="caution">
    <text evidence="6">The sequence shown here is derived from an EMBL/GenBank/DDBJ whole genome shotgun (WGS) entry which is preliminary data.</text>
</comment>
<dbReference type="GO" id="GO:0047555">
    <property type="term" value="F:3',5'-cyclic-GMP phosphodiesterase activity"/>
    <property type="evidence" value="ECO:0007669"/>
    <property type="project" value="TreeGrafter"/>
</dbReference>
<evidence type="ECO:0000313" key="7">
    <source>
        <dbReference type="Proteomes" id="UP000705283"/>
    </source>
</evidence>
<dbReference type="Proteomes" id="UP000705283">
    <property type="component" value="Unassembled WGS sequence"/>
</dbReference>
<evidence type="ECO:0000256" key="5">
    <source>
        <dbReference type="SAM" id="SignalP"/>
    </source>
</evidence>
<dbReference type="GO" id="GO:1902660">
    <property type="term" value="P:negative regulation of glucose mediated signaling pathway"/>
    <property type="evidence" value="ECO:0007669"/>
    <property type="project" value="TreeGrafter"/>
</dbReference>
<dbReference type="PANTHER" id="PTHR28283">
    <property type="entry name" value="3',5'-CYCLIC-NUCLEOTIDE PHOSPHODIESTERASE 1"/>
    <property type="match status" value="1"/>
</dbReference>
<dbReference type="EMBL" id="JADMKS010000001">
    <property type="protein sequence ID" value="MBF6635399.1"/>
    <property type="molecule type" value="Genomic_DNA"/>
</dbReference>
<reference evidence="6" key="1">
    <citation type="submission" date="2020-11" db="EMBL/GenBank/DDBJ databases">
        <authorList>
            <person name="Lee S.D."/>
        </authorList>
    </citation>
    <scope>NUCLEOTIDE SEQUENCE</scope>
    <source>
        <strain evidence="6">SAP-2</strain>
    </source>
</reference>
<dbReference type="InterPro" id="IPR036866">
    <property type="entry name" value="RibonucZ/Hydroxyglut_hydro"/>
</dbReference>
<dbReference type="SUPFAM" id="SSF56281">
    <property type="entry name" value="Metallo-hydrolase/oxidoreductase"/>
    <property type="match status" value="1"/>
</dbReference>
<reference evidence="6" key="2">
    <citation type="submission" date="2022-09" db="EMBL/GenBank/DDBJ databases">
        <title>Rouxiella aceris sp. nov., isolated from tree sap and emended description of the genus Rhouxiella.</title>
        <authorList>
            <person name="Kim I.S."/>
        </authorList>
    </citation>
    <scope>NUCLEOTIDE SEQUENCE</scope>
    <source>
        <strain evidence="6">SAP-2</strain>
    </source>
</reference>
<gene>
    <name evidence="6" type="ORF">ITX54_01790</name>
</gene>
<protein>
    <submittedName>
        <fullName evidence="6">3',5'-cyclic-nucleotide phosphodiesterase</fullName>
    </submittedName>
</protein>
<dbReference type="RefSeq" id="WP_194977403.1">
    <property type="nucleotide sequence ID" value="NZ_JADMKS010000001.1"/>
</dbReference>
<sequence>MAKAFWKAALLLGAGLGAVPGASAGFKVVALGVNGGVEEGNLTSYLIRSDSQTRYLALDAGSVLPGISKALEKGSFPEVTVQNAAPLTPQGAVFRNLISGYFISHAHLDHLAGLIIASPQDTKKPIYGSADTIDTLRQHYFNWRVWPNFSDSGSGQRLGTYRLNAPRPGQRFSLGLSGLDGVIYPLSHGGVTSSMLLVSSAKENQQLESFAYFGDTGADKQEKSRDLNAAWRVLGDEIKQQRLKGMIIETSYANGMSDSQLFGHLTPALLLGELKNLEQVAGGAGSLKGLKVVISHIKPSLTAGDDPRAKIIRQLEQGNSLGVNFIFMQQGDSQDF</sequence>
<evidence type="ECO:0000256" key="3">
    <source>
        <dbReference type="ARBA" id="ARBA00025762"/>
    </source>
</evidence>
<evidence type="ECO:0000256" key="4">
    <source>
        <dbReference type="PIRNR" id="PIRNR000962"/>
    </source>
</evidence>
<feature type="chain" id="PRO_5041309986" evidence="5">
    <location>
        <begin position="25"/>
        <end position="336"/>
    </location>
</feature>
<dbReference type="InterPro" id="IPR000396">
    <property type="entry name" value="Pdiesterase2"/>
</dbReference>
<organism evidence="6 7">
    <name type="scientific">Rouxiella silvae</name>
    <dbReference type="NCBI Taxonomy" id="1646373"/>
    <lineage>
        <taxon>Bacteria</taxon>
        <taxon>Pseudomonadati</taxon>
        <taxon>Pseudomonadota</taxon>
        <taxon>Gammaproteobacteria</taxon>
        <taxon>Enterobacterales</taxon>
        <taxon>Yersiniaceae</taxon>
        <taxon>Rouxiella</taxon>
    </lineage>
</organism>
<dbReference type="PRINTS" id="PR00388">
    <property type="entry name" value="PDIESTERASE2"/>
</dbReference>
<dbReference type="InterPro" id="IPR024225">
    <property type="entry name" value="cAMP-PdiesteraseII_CS"/>
</dbReference>
<evidence type="ECO:0000256" key="2">
    <source>
        <dbReference type="ARBA" id="ARBA00023149"/>
    </source>
</evidence>
<dbReference type="AlphaFoldDB" id="A0AA41BV00"/>
<name>A0AA41BV00_9GAMM</name>
<dbReference type="GO" id="GO:0006198">
    <property type="term" value="P:cAMP catabolic process"/>
    <property type="evidence" value="ECO:0007669"/>
    <property type="project" value="UniProtKB-UniRule"/>
</dbReference>
<dbReference type="PROSITE" id="PS00607">
    <property type="entry name" value="PDEASE_II"/>
    <property type="match status" value="1"/>
</dbReference>
<dbReference type="PIRSF" id="PIRSF000962">
    <property type="entry name" value="Cyc_nuc_PDEase"/>
    <property type="match status" value="1"/>
</dbReference>
<dbReference type="Pfam" id="PF02112">
    <property type="entry name" value="PDEase_II"/>
    <property type="match status" value="1"/>
</dbReference>
<dbReference type="Gene3D" id="3.60.15.10">
    <property type="entry name" value="Ribonuclease Z/Hydroxyacylglutathione hydrolase-like"/>
    <property type="match status" value="1"/>
</dbReference>
<dbReference type="GO" id="GO:0004115">
    <property type="term" value="F:3',5'-cyclic-AMP phosphodiesterase activity"/>
    <property type="evidence" value="ECO:0007669"/>
    <property type="project" value="UniProtKB-UniRule"/>
</dbReference>
<keyword evidence="2 4" id="KW-0114">cAMP</keyword>
<dbReference type="PANTHER" id="PTHR28283:SF1">
    <property type="entry name" value="3',5'-CYCLIC-NUCLEOTIDE PHOSPHODIESTERASE 1"/>
    <property type="match status" value="1"/>
</dbReference>
<keyword evidence="5" id="KW-0732">Signal</keyword>